<evidence type="ECO:0000313" key="1">
    <source>
        <dbReference type="EMBL" id="PWZ01002.1"/>
    </source>
</evidence>
<keyword evidence="2" id="KW-1185">Reference proteome</keyword>
<name>A0A317XSB8_9BASI</name>
<evidence type="ECO:0000313" key="2">
    <source>
        <dbReference type="Proteomes" id="UP000246740"/>
    </source>
</evidence>
<dbReference type="InParanoid" id="A0A317XSB8"/>
<gene>
    <name evidence="1" type="ORF">BCV70DRAFT_87575</name>
</gene>
<dbReference type="Proteomes" id="UP000246740">
    <property type="component" value="Unassembled WGS sequence"/>
</dbReference>
<protein>
    <submittedName>
        <fullName evidence="1">Uncharacterized protein</fullName>
    </submittedName>
</protein>
<accession>A0A317XSB8</accession>
<proteinExistence type="predicted"/>
<dbReference type="EMBL" id="KZ819191">
    <property type="protein sequence ID" value="PWZ01002.1"/>
    <property type="molecule type" value="Genomic_DNA"/>
</dbReference>
<sequence length="160" mass="17910">MLRPPDALETASQRRMLPAWRASVRAKSVEHTRPPQKRRILVSSPAILGLCGWRRSRIGSKLATSRERFPQFFRTKKGEKQAFGIVPLSDSTGTTGMRGSLNSITKSWRTFPNKTCPRAWEQRLRHNLLLCPAESPTVSPASVCPALSTMSYMLGGDHHL</sequence>
<organism evidence="1 2">
    <name type="scientific">Testicularia cyperi</name>
    <dbReference type="NCBI Taxonomy" id="1882483"/>
    <lineage>
        <taxon>Eukaryota</taxon>
        <taxon>Fungi</taxon>
        <taxon>Dikarya</taxon>
        <taxon>Basidiomycota</taxon>
        <taxon>Ustilaginomycotina</taxon>
        <taxon>Ustilaginomycetes</taxon>
        <taxon>Ustilaginales</taxon>
        <taxon>Anthracoideaceae</taxon>
        <taxon>Testicularia</taxon>
    </lineage>
</organism>
<reference evidence="1 2" key="1">
    <citation type="journal article" date="2018" name="Mol. Biol. Evol.">
        <title>Broad Genomic Sampling Reveals a Smut Pathogenic Ancestry of the Fungal Clade Ustilaginomycotina.</title>
        <authorList>
            <person name="Kijpornyongpan T."/>
            <person name="Mondo S.J."/>
            <person name="Barry K."/>
            <person name="Sandor L."/>
            <person name="Lee J."/>
            <person name="Lipzen A."/>
            <person name="Pangilinan J."/>
            <person name="LaButti K."/>
            <person name="Hainaut M."/>
            <person name="Henrissat B."/>
            <person name="Grigoriev I.V."/>
            <person name="Spatafora J.W."/>
            <person name="Aime M.C."/>
        </authorList>
    </citation>
    <scope>NUCLEOTIDE SEQUENCE [LARGE SCALE GENOMIC DNA]</scope>
    <source>
        <strain evidence="1 2">MCA 3645</strain>
    </source>
</reference>
<dbReference type="AlphaFoldDB" id="A0A317XSB8"/>